<name>A0ABR9AH45_9BACT</name>
<comment type="pathway">
    <text evidence="8">Amino-acid biosynthesis; L-methionine biosynthesis via de novo pathway; L-homoserine from L-aspartate: step 1/3.</text>
</comment>
<dbReference type="Gene3D" id="1.20.120.1320">
    <property type="entry name" value="Aspartokinase, catalytic domain"/>
    <property type="match status" value="1"/>
</dbReference>
<gene>
    <name evidence="10" type="ORF">IFO69_04755</name>
</gene>
<accession>A0ABR9AH45</accession>
<comment type="pathway">
    <text evidence="8">Amino-acid biosynthesis; L-threonine biosynthesis; L-threonine from L-aspartate: step 1/5.</text>
</comment>
<keyword evidence="6" id="KW-0067">ATP-binding</keyword>
<comment type="catalytic activity">
    <reaction evidence="7">
        <text>L-aspartate + ATP = 4-phospho-L-aspartate + ADP</text>
        <dbReference type="Rhea" id="RHEA:23776"/>
        <dbReference type="ChEBI" id="CHEBI:29991"/>
        <dbReference type="ChEBI" id="CHEBI:30616"/>
        <dbReference type="ChEBI" id="CHEBI:57535"/>
        <dbReference type="ChEBI" id="CHEBI:456216"/>
        <dbReference type="EC" id="2.7.2.4"/>
    </reaction>
</comment>
<keyword evidence="11" id="KW-1185">Reference proteome</keyword>
<dbReference type="EMBL" id="JACYTQ010000001">
    <property type="protein sequence ID" value="MBD8488050.1"/>
    <property type="molecule type" value="Genomic_DNA"/>
</dbReference>
<dbReference type="Proteomes" id="UP000647133">
    <property type="component" value="Unassembled WGS sequence"/>
</dbReference>
<dbReference type="EC" id="2.7.2.4" evidence="7"/>
<dbReference type="InterPro" id="IPR036393">
    <property type="entry name" value="AceGlu_kinase-like_sf"/>
</dbReference>
<dbReference type="NCBIfam" id="TIGR00657">
    <property type="entry name" value="asp_kinases"/>
    <property type="match status" value="1"/>
</dbReference>
<comment type="caution">
    <text evidence="10">The sequence shown here is derived from an EMBL/GenBank/DDBJ whole genome shotgun (WGS) entry which is preliminary data.</text>
</comment>
<evidence type="ECO:0000313" key="10">
    <source>
        <dbReference type="EMBL" id="MBD8488050.1"/>
    </source>
</evidence>
<dbReference type="InterPro" id="IPR001341">
    <property type="entry name" value="Asp_kinase"/>
</dbReference>
<keyword evidence="5 7" id="KW-0418">Kinase</keyword>
<dbReference type="GO" id="GO:0004072">
    <property type="term" value="F:aspartate kinase activity"/>
    <property type="evidence" value="ECO:0007669"/>
    <property type="project" value="UniProtKB-EC"/>
</dbReference>
<sequence length="425" mass="48695">MTKAIVYKFGGASVKDADAIKSLFNLLFNRLRNPMIIVVSAIGKTTNLLEEILRQKYEQEDFYLNFTILRKNHLAICSELFEEGDMVFSMVENIFLKLEKELGKKLSAENYDRFYDAVVSYGELLSTKIIHAYFCKEGLYCIWQDAREVIITDDNYRLAQVNWQETEKQCLQQLVPKLKKMPLVIQGFVGGTIAGDTTTLGREGSDFSAAVLAKCLKAGSVTIWKDVPGVLNADPKRFSDTVKFDHLGYKEAAEMTYYGASVIHPKTIKPLANMKIPLYVKSFLDPSSKGTIIGDFDGDREVLPVIIVKDNQMLVTFEVTDFSFVSESHIHQIYAELHRLKLRVNVLQISAITVSICVDRELFKLERLLLEMRPYFKVRYNEDLQLITVKNYDEATKLRFFKTEDILLEQTTRSTFQLVCRPMAK</sequence>
<evidence type="ECO:0000256" key="7">
    <source>
        <dbReference type="RuleBase" id="RU003448"/>
    </source>
</evidence>
<evidence type="ECO:0000313" key="11">
    <source>
        <dbReference type="Proteomes" id="UP000647133"/>
    </source>
</evidence>
<evidence type="ECO:0000256" key="8">
    <source>
        <dbReference type="RuleBase" id="RU004249"/>
    </source>
</evidence>
<feature type="domain" description="Aspartate/glutamate/uridylate kinase" evidence="9">
    <location>
        <begin position="4"/>
        <end position="282"/>
    </location>
</feature>
<evidence type="ECO:0000256" key="4">
    <source>
        <dbReference type="ARBA" id="ARBA00022741"/>
    </source>
</evidence>
<evidence type="ECO:0000256" key="1">
    <source>
        <dbReference type="ARBA" id="ARBA00004766"/>
    </source>
</evidence>
<dbReference type="InterPro" id="IPR042199">
    <property type="entry name" value="AsparK_Bifunc_asparK/hSer_DH"/>
</dbReference>
<proteinExistence type="inferred from homology"/>
<evidence type="ECO:0000256" key="3">
    <source>
        <dbReference type="ARBA" id="ARBA00022679"/>
    </source>
</evidence>
<evidence type="ECO:0000256" key="6">
    <source>
        <dbReference type="ARBA" id="ARBA00022840"/>
    </source>
</evidence>
<comment type="pathway">
    <text evidence="1 8">Amino-acid biosynthesis; L-lysine biosynthesis via DAP pathway; (S)-tetrahydrodipicolinate from L-aspartate: step 1/4.</text>
</comment>
<keyword evidence="3 7" id="KW-0808">Transferase</keyword>
<comment type="similarity">
    <text evidence="2 7">Belongs to the aspartokinase family.</text>
</comment>
<evidence type="ECO:0000256" key="5">
    <source>
        <dbReference type="ARBA" id="ARBA00022777"/>
    </source>
</evidence>
<dbReference type="InterPro" id="IPR001048">
    <property type="entry name" value="Asp/Glu/Uridylate_kinase"/>
</dbReference>
<dbReference type="PANTHER" id="PTHR21499">
    <property type="entry name" value="ASPARTATE KINASE"/>
    <property type="match status" value="1"/>
</dbReference>
<evidence type="ECO:0000259" key="9">
    <source>
        <dbReference type="Pfam" id="PF00696"/>
    </source>
</evidence>
<protein>
    <recommendedName>
        <fullName evidence="7">Aspartokinase</fullName>
        <ecNumber evidence="7">2.7.2.4</ecNumber>
    </recommendedName>
</protein>
<organism evidence="10 11">
    <name type="scientific">Echinicola arenosa</name>
    <dbReference type="NCBI Taxonomy" id="2774144"/>
    <lineage>
        <taxon>Bacteria</taxon>
        <taxon>Pseudomonadati</taxon>
        <taxon>Bacteroidota</taxon>
        <taxon>Cytophagia</taxon>
        <taxon>Cytophagales</taxon>
        <taxon>Cyclobacteriaceae</taxon>
        <taxon>Echinicola</taxon>
    </lineage>
</organism>
<keyword evidence="4" id="KW-0547">Nucleotide-binding</keyword>
<dbReference type="Pfam" id="PF00696">
    <property type="entry name" value="AA_kinase"/>
    <property type="match status" value="1"/>
</dbReference>
<evidence type="ECO:0000256" key="2">
    <source>
        <dbReference type="ARBA" id="ARBA00010122"/>
    </source>
</evidence>
<dbReference type="Gene3D" id="3.40.1160.10">
    <property type="entry name" value="Acetylglutamate kinase-like"/>
    <property type="match status" value="1"/>
</dbReference>
<dbReference type="RefSeq" id="WP_192008808.1">
    <property type="nucleotide sequence ID" value="NZ_JACYTQ010000001.1"/>
</dbReference>
<reference evidence="10 11" key="1">
    <citation type="submission" date="2020-09" db="EMBL/GenBank/DDBJ databases">
        <title>Echinicola sp. CAU 1574 isolated from sand of Sido Beach.</title>
        <authorList>
            <person name="Kim W."/>
        </authorList>
    </citation>
    <scope>NUCLEOTIDE SEQUENCE [LARGE SCALE GENOMIC DNA]</scope>
    <source>
        <strain evidence="10 11">CAU 1574</strain>
    </source>
</reference>
<dbReference type="SUPFAM" id="SSF53633">
    <property type="entry name" value="Carbamate kinase-like"/>
    <property type="match status" value="1"/>
</dbReference>
<keyword evidence="8" id="KW-0028">Amino-acid biosynthesis</keyword>
<dbReference type="PANTHER" id="PTHR21499:SF59">
    <property type="entry name" value="ASPARTOKINASE"/>
    <property type="match status" value="1"/>
</dbReference>